<organism evidence="1">
    <name type="scientific">Rhizophora mucronata</name>
    <name type="common">Asiatic mangrove</name>
    <dbReference type="NCBI Taxonomy" id="61149"/>
    <lineage>
        <taxon>Eukaryota</taxon>
        <taxon>Viridiplantae</taxon>
        <taxon>Streptophyta</taxon>
        <taxon>Embryophyta</taxon>
        <taxon>Tracheophyta</taxon>
        <taxon>Spermatophyta</taxon>
        <taxon>Magnoliopsida</taxon>
        <taxon>eudicotyledons</taxon>
        <taxon>Gunneridae</taxon>
        <taxon>Pentapetalae</taxon>
        <taxon>rosids</taxon>
        <taxon>fabids</taxon>
        <taxon>Malpighiales</taxon>
        <taxon>Rhizophoraceae</taxon>
        <taxon>Rhizophora</taxon>
    </lineage>
</organism>
<accession>A0A2P2NT91</accession>
<evidence type="ECO:0000313" key="1">
    <source>
        <dbReference type="EMBL" id="MBX45670.1"/>
    </source>
</evidence>
<sequence>MARFIRKDETRDAYQQSVFLVYSK</sequence>
<proteinExistence type="predicted"/>
<dbReference type="AlphaFoldDB" id="A0A2P2NT91"/>
<name>A0A2P2NT91_RHIMU</name>
<protein>
    <submittedName>
        <fullName evidence="1">Uncharacterized protein</fullName>
    </submittedName>
</protein>
<dbReference type="EMBL" id="GGEC01065186">
    <property type="protein sequence ID" value="MBX45670.1"/>
    <property type="molecule type" value="Transcribed_RNA"/>
</dbReference>
<reference evidence="1" key="1">
    <citation type="submission" date="2018-02" db="EMBL/GenBank/DDBJ databases">
        <title>Rhizophora mucronata_Transcriptome.</title>
        <authorList>
            <person name="Meera S.P."/>
            <person name="Sreeshan A."/>
            <person name="Augustine A."/>
        </authorList>
    </citation>
    <scope>NUCLEOTIDE SEQUENCE</scope>
    <source>
        <tissue evidence="1">Leaf</tissue>
    </source>
</reference>